<dbReference type="Proteomes" id="UP001189624">
    <property type="component" value="Chromosome 1"/>
</dbReference>
<accession>A0AA86S3N0</accession>
<dbReference type="EMBL" id="OY731398">
    <property type="protein sequence ID" value="CAJ1880035.1"/>
    <property type="molecule type" value="Genomic_DNA"/>
</dbReference>
<dbReference type="AlphaFoldDB" id="A0AA86S3N0"/>
<dbReference type="Gramene" id="rna-AYBTSS11_LOCUS2654">
    <property type="protein sequence ID" value="CAJ1880035.1"/>
    <property type="gene ID" value="gene-AYBTSS11_LOCUS2654"/>
</dbReference>
<name>A0AA86S3N0_9FABA</name>
<sequence length="93" mass="10126">MDTKIIEDSESAEDMTTGKMCDYEQVVLDSEDEEMNDGHVGKGFVDDESSPPVKIPSTLFQKRLPKPHCKQVEANASTFGNSAAAIVYGALDD</sequence>
<protein>
    <submittedName>
        <fullName evidence="1">Uncharacterized protein</fullName>
    </submittedName>
</protein>
<gene>
    <name evidence="1" type="ORF">AYBTSS11_LOCUS2654</name>
</gene>
<organism evidence="1 2">
    <name type="scientific">Sphenostylis stenocarpa</name>
    <dbReference type="NCBI Taxonomy" id="92480"/>
    <lineage>
        <taxon>Eukaryota</taxon>
        <taxon>Viridiplantae</taxon>
        <taxon>Streptophyta</taxon>
        <taxon>Embryophyta</taxon>
        <taxon>Tracheophyta</taxon>
        <taxon>Spermatophyta</taxon>
        <taxon>Magnoliopsida</taxon>
        <taxon>eudicotyledons</taxon>
        <taxon>Gunneridae</taxon>
        <taxon>Pentapetalae</taxon>
        <taxon>rosids</taxon>
        <taxon>fabids</taxon>
        <taxon>Fabales</taxon>
        <taxon>Fabaceae</taxon>
        <taxon>Papilionoideae</taxon>
        <taxon>50 kb inversion clade</taxon>
        <taxon>NPAAA clade</taxon>
        <taxon>indigoferoid/millettioid clade</taxon>
        <taxon>Phaseoleae</taxon>
        <taxon>Sphenostylis</taxon>
    </lineage>
</organism>
<evidence type="ECO:0000313" key="2">
    <source>
        <dbReference type="Proteomes" id="UP001189624"/>
    </source>
</evidence>
<keyword evidence="2" id="KW-1185">Reference proteome</keyword>
<reference evidence="1" key="1">
    <citation type="submission" date="2023-10" db="EMBL/GenBank/DDBJ databases">
        <authorList>
            <person name="Domelevo Entfellner J.-B."/>
        </authorList>
    </citation>
    <scope>NUCLEOTIDE SEQUENCE</scope>
</reference>
<evidence type="ECO:0000313" key="1">
    <source>
        <dbReference type="EMBL" id="CAJ1880035.1"/>
    </source>
</evidence>
<proteinExistence type="predicted"/>